<accession>A0A6C7EDJ1</accession>
<evidence type="ECO:0000313" key="4">
    <source>
        <dbReference type="EMBL" id="BAN02066.1"/>
    </source>
</evidence>
<evidence type="ECO:0000256" key="1">
    <source>
        <dbReference type="SAM" id="Coils"/>
    </source>
</evidence>
<feature type="compositionally biased region" description="Acidic residues" evidence="2">
    <location>
        <begin position="70"/>
        <end position="83"/>
    </location>
</feature>
<keyword evidence="5" id="KW-1185">Reference proteome</keyword>
<dbReference type="Proteomes" id="UP000011863">
    <property type="component" value="Chromosome"/>
</dbReference>
<keyword evidence="3" id="KW-0732">Signal</keyword>
<feature type="region of interest" description="Disordered" evidence="2">
    <location>
        <begin position="25"/>
        <end position="102"/>
    </location>
</feature>
<organism evidence="4 5">
    <name type="scientific">Ilumatobacter coccineus (strain NBRC 103263 / KCTC 29153 / YM16-304)</name>
    <dbReference type="NCBI Taxonomy" id="1313172"/>
    <lineage>
        <taxon>Bacteria</taxon>
        <taxon>Bacillati</taxon>
        <taxon>Actinomycetota</taxon>
        <taxon>Acidimicrobiia</taxon>
        <taxon>Acidimicrobiales</taxon>
        <taxon>Ilumatobacteraceae</taxon>
        <taxon>Ilumatobacter</taxon>
    </lineage>
</organism>
<evidence type="ECO:0000256" key="3">
    <source>
        <dbReference type="SAM" id="SignalP"/>
    </source>
</evidence>
<feature type="coiled-coil region" evidence="1">
    <location>
        <begin position="619"/>
        <end position="685"/>
    </location>
</feature>
<evidence type="ECO:0000313" key="5">
    <source>
        <dbReference type="Proteomes" id="UP000011863"/>
    </source>
</evidence>
<evidence type="ECO:0000256" key="2">
    <source>
        <dbReference type="SAM" id="MobiDB-lite"/>
    </source>
</evidence>
<dbReference type="EMBL" id="AP012057">
    <property type="protein sequence ID" value="BAN02066.1"/>
    <property type="molecule type" value="Genomic_DNA"/>
</dbReference>
<feature type="region of interest" description="Disordered" evidence="2">
    <location>
        <begin position="261"/>
        <end position="307"/>
    </location>
</feature>
<reference evidence="4 5" key="1">
    <citation type="journal article" date="2013" name="Int. J. Syst. Evol. Microbiol.">
        <title>Ilumatobacter nonamiense sp. nov. and Ilumatobacter coccineum sp. nov., isolated from seashore sand.</title>
        <authorList>
            <person name="Matsumoto A."/>
            <person name="Kasai H."/>
            <person name="Matsuo Y."/>
            <person name="Shizuri Y."/>
            <person name="Ichikawa N."/>
            <person name="Fujita N."/>
            <person name="Omura S."/>
            <person name="Takahashi Y."/>
        </authorList>
    </citation>
    <scope>NUCLEOTIDE SEQUENCE [LARGE SCALE GENOMIC DNA]</scope>
    <source>
        <strain evidence="5">NBRC 103263 / KCTC 29153 / YM16-304</strain>
    </source>
</reference>
<dbReference type="PROSITE" id="PS51257">
    <property type="entry name" value="PROKAR_LIPOPROTEIN"/>
    <property type="match status" value="1"/>
</dbReference>
<feature type="chain" id="PRO_5039687567" evidence="3">
    <location>
        <begin position="27"/>
        <end position="853"/>
    </location>
</feature>
<feature type="compositionally biased region" description="Basic and acidic residues" evidence="2">
    <location>
        <begin position="277"/>
        <end position="296"/>
    </location>
</feature>
<feature type="signal peptide" evidence="3">
    <location>
        <begin position="1"/>
        <end position="26"/>
    </location>
</feature>
<name>A0A6C7EDJ1_ILUCY</name>
<dbReference type="KEGG" id="aym:YM304_17520"/>
<dbReference type="AlphaFoldDB" id="A0A6C7EDJ1"/>
<feature type="compositionally biased region" description="Acidic residues" evidence="2">
    <location>
        <begin position="297"/>
        <end position="306"/>
    </location>
</feature>
<feature type="compositionally biased region" description="Low complexity" evidence="2">
    <location>
        <begin position="25"/>
        <end position="36"/>
    </location>
</feature>
<gene>
    <name evidence="4" type="ORF">YM304_17520</name>
</gene>
<protein>
    <submittedName>
        <fullName evidence="4">Uncharacterized protein</fullName>
    </submittedName>
</protein>
<keyword evidence="1" id="KW-0175">Coiled coil</keyword>
<dbReference type="RefSeq" id="WP_015441313.1">
    <property type="nucleotide sequence ID" value="NC_020520.1"/>
</dbReference>
<sequence length="853" mass="88056">MIRTSFPTTLRTVALTLAVASGAASCASTSSGGTSVDADDQASTTDPVDDGDGDGGRADGDTGSDPVDAPVDDEADGEAEGGADGEASGIRAGDGDSVADPAPVDLEVGAIELTADTDATVSTLDDGRTVVQGTVTVPTAGADVELADADIAVGIGPDGEPSISGTARVPFPTEGKFADAEINQLPIGEMGSAYGRDLAHLGAHLHDDTRYLFFAFDGGLDVSLPFAGEPGYEALPSTIAVPTGVSAALVLDPTDPYFYVGTNCPDLSKDDDEPEQNDDKDRDDSKQSDERDRDQSDDGQNDDESGEAYYTIEPSSLPAGQECGIGISNNGNIPAPATGLGDAFTGHVVVDGIVPLYAGIELDGSAVIALRDPGVRTVGWGDVLATVPLIDSLIDIQIPLADAAVEIQAESTRIGVAYDGAIGGSNPTYELPLVGMPITIPTTGSVEWDARFGFVDDGSGTWRIDPASYAEVSGEFGVGLGQFGELIGMELSDVASQSGSFRIDSTGVTARGQSQLQIHPALRSGAAADYALRIDAADWLQSSLEFVADVELAGHTIAAADVVVGGDGIAVAGEVDFGFARAALSGSIDSTGFELAGEAGIDLSIDGLAEASRSVTEGITSLITEVEQLDGEIDRARAEVRENRRNRDDAFIGAKSFLQNAIDSLDELDSETAEKEARIAELRRKIADEQDWYDGLSAGKKVLEWTAHSARLTVWRGEIATLNVRIFAIDDVYRPAAVGVLTGAQEALDLIQAGLDALPVDTNPKVAVLLLTRNGLIGALELARGTAELFEIEGSLRGNVAMRLASDGIGGSFSGELCGPNRCTALPGGRVELGADTAICVELPGLGEKCLAF</sequence>
<proteinExistence type="predicted"/>